<reference evidence="1" key="1">
    <citation type="submission" date="2020-01" db="EMBL/GenBank/DDBJ databases">
        <authorList>
            <person name="Rat A."/>
        </authorList>
    </citation>
    <scope>NUCLEOTIDE SEQUENCE</scope>
    <source>
        <strain evidence="1">LMG 28251</strain>
    </source>
</reference>
<name>A0AAF1JX11_9PROT</name>
<sequence length="208" mass="20437">MTLIACLHSAESNIALFDAACPPGARLVHVARPDLLAAAEAAGGLTPPIRDATRDALFALACEADVEVVLLTCSTLGPSVEGIASPIPCLRVDAALAQAATRDGGRVAVLCTVATTLAPTEALFATAAAKTGATLEVSLVAGAWNARKAGDLATYHGLIAAAAEAAYAAGATEVALAQASMAPAAALCRGRVPLTSPAIGLAAAMAAA</sequence>
<evidence type="ECO:0000313" key="2">
    <source>
        <dbReference type="Proteomes" id="UP001196068"/>
    </source>
</evidence>
<dbReference type="Proteomes" id="UP001196068">
    <property type="component" value="Unassembled WGS sequence"/>
</dbReference>
<reference evidence="1" key="2">
    <citation type="journal article" date="2021" name="Syst. Appl. Microbiol.">
        <title>Roseomonas hellenica sp. nov., isolated from roots of wild-growing Alkanna tinctoria.</title>
        <authorList>
            <person name="Rat A."/>
            <person name="Naranjo H.D."/>
            <person name="Lebbe L."/>
            <person name="Cnockaert M."/>
            <person name="Krigas N."/>
            <person name="Grigoriadou K."/>
            <person name="Maloupa E."/>
            <person name="Willems A."/>
        </authorList>
    </citation>
    <scope>NUCLEOTIDE SEQUENCE</scope>
    <source>
        <strain evidence="1">LMG 28251</strain>
    </source>
</reference>
<dbReference type="EMBL" id="JAAEDH010000012">
    <property type="protein sequence ID" value="MBR0655729.1"/>
    <property type="molecule type" value="Genomic_DNA"/>
</dbReference>
<evidence type="ECO:0000313" key="1">
    <source>
        <dbReference type="EMBL" id="MBR0655729.1"/>
    </source>
</evidence>
<gene>
    <name evidence="1" type="ORF">GXW79_11645</name>
</gene>
<protein>
    <submittedName>
        <fullName evidence="1">Asp/Glu racemase</fullName>
    </submittedName>
</protein>
<keyword evidence="2" id="KW-1185">Reference proteome</keyword>
<dbReference type="RefSeq" id="WP_211874568.1">
    <property type="nucleotide sequence ID" value="NZ_JAAEDH010000012.1"/>
</dbReference>
<proteinExistence type="predicted"/>
<comment type="caution">
    <text evidence="1">The sequence shown here is derived from an EMBL/GenBank/DDBJ whole genome shotgun (WGS) entry which is preliminary data.</text>
</comment>
<organism evidence="1 2">
    <name type="scientific">Plastoroseomonas arctica</name>
    <dbReference type="NCBI Taxonomy" id="1509237"/>
    <lineage>
        <taxon>Bacteria</taxon>
        <taxon>Pseudomonadati</taxon>
        <taxon>Pseudomonadota</taxon>
        <taxon>Alphaproteobacteria</taxon>
        <taxon>Acetobacterales</taxon>
        <taxon>Acetobacteraceae</taxon>
        <taxon>Plastoroseomonas</taxon>
    </lineage>
</organism>
<accession>A0AAF1JX11</accession>
<dbReference type="AlphaFoldDB" id="A0AAF1JX11"/>